<sequence>SASTKACRLRPRCEMKPLERALERLRRALQRAPRELRQRGLLLLKPKVQACLLGFMEGPKPTERLPCAELTAGACPRTRSFASLTCMGRLYRAQVFLLSMRILTVAVPSRAQAMKFQQVLRLAREALSDATGVDAELVTQALRHACQSEGLALKDLGLAFRAEVRGRPYVKRDIWGRYSLDLDRALRERQQLLDAKASGWPALRDAWIFVLRGDQVSESSLLRANIFLRQEPVLVRRGAPKGWARHRGHSAVEARNVPRAERLKGAPKKQAEAIVDARQPGSLPKALRQLSGHEAAWATHGKPEALPEEPSLGHRKAARPRPVGDGRAPKMRRREVRINIRRQSNSPLVCESAGPFRVHAPRIARAARLVERRLEEQERWADRGALRLACCLGPVQ</sequence>
<dbReference type="EMBL" id="CAUJNA010002857">
    <property type="protein sequence ID" value="CAJ1394491.1"/>
    <property type="molecule type" value="Genomic_DNA"/>
</dbReference>
<proteinExistence type="predicted"/>
<keyword evidence="3" id="KW-1185">Reference proteome</keyword>
<comment type="caution">
    <text evidence="2">The sequence shown here is derived from an EMBL/GenBank/DDBJ whole genome shotgun (WGS) entry which is preliminary data.</text>
</comment>
<accession>A0AA36N8Q1</accession>
<evidence type="ECO:0000313" key="3">
    <source>
        <dbReference type="Proteomes" id="UP001178507"/>
    </source>
</evidence>
<evidence type="ECO:0000313" key="2">
    <source>
        <dbReference type="EMBL" id="CAJ1394491.1"/>
    </source>
</evidence>
<name>A0AA36N8Q1_9DINO</name>
<dbReference type="AlphaFoldDB" id="A0AA36N8Q1"/>
<evidence type="ECO:0000256" key="1">
    <source>
        <dbReference type="SAM" id="MobiDB-lite"/>
    </source>
</evidence>
<feature type="region of interest" description="Disordered" evidence="1">
    <location>
        <begin position="295"/>
        <end position="333"/>
    </location>
</feature>
<organism evidence="2 3">
    <name type="scientific">Effrenium voratum</name>
    <dbReference type="NCBI Taxonomy" id="2562239"/>
    <lineage>
        <taxon>Eukaryota</taxon>
        <taxon>Sar</taxon>
        <taxon>Alveolata</taxon>
        <taxon>Dinophyceae</taxon>
        <taxon>Suessiales</taxon>
        <taxon>Symbiodiniaceae</taxon>
        <taxon>Effrenium</taxon>
    </lineage>
</organism>
<gene>
    <name evidence="2" type="ORF">EVOR1521_LOCUS19134</name>
</gene>
<reference evidence="2" key="1">
    <citation type="submission" date="2023-08" db="EMBL/GenBank/DDBJ databases">
        <authorList>
            <person name="Chen Y."/>
            <person name="Shah S."/>
            <person name="Dougan E. K."/>
            <person name="Thang M."/>
            <person name="Chan C."/>
        </authorList>
    </citation>
    <scope>NUCLEOTIDE SEQUENCE</scope>
</reference>
<feature type="non-terminal residue" evidence="2">
    <location>
        <position position="396"/>
    </location>
</feature>
<protein>
    <submittedName>
        <fullName evidence="2">Uncharacterized protein</fullName>
    </submittedName>
</protein>
<dbReference type="Proteomes" id="UP001178507">
    <property type="component" value="Unassembled WGS sequence"/>
</dbReference>